<dbReference type="EMBL" id="BSXU01011105">
    <property type="protein sequence ID" value="GME73998.1"/>
    <property type="molecule type" value="Genomic_DNA"/>
</dbReference>
<feature type="compositionally biased region" description="Basic and acidic residues" evidence="1">
    <location>
        <begin position="29"/>
        <end position="39"/>
    </location>
</feature>
<gene>
    <name evidence="2" type="ORF">Amon01_000941900</name>
</gene>
<proteinExistence type="predicted"/>
<dbReference type="GO" id="GO:0000228">
    <property type="term" value="C:nuclear chromosome"/>
    <property type="evidence" value="ECO:0007669"/>
    <property type="project" value="InterPro"/>
</dbReference>
<evidence type="ECO:0000313" key="2">
    <source>
        <dbReference type="EMBL" id="GME73998.1"/>
    </source>
</evidence>
<dbReference type="Proteomes" id="UP001165063">
    <property type="component" value="Unassembled WGS sequence"/>
</dbReference>
<name>A0A9W6T3Z9_AMBMO</name>
<dbReference type="Pfam" id="PF04855">
    <property type="entry name" value="SNF5"/>
    <property type="match status" value="1"/>
</dbReference>
<dbReference type="AlphaFoldDB" id="A0A9W6T3Z9"/>
<reference evidence="2" key="1">
    <citation type="submission" date="2023-04" db="EMBL/GenBank/DDBJ databases">
        <title>Ambrosiozyma monospora NBRC 1965.</title>
        <authorList>
            <person name="Ichikawa N."/>
            <person name="Sato H."/>
            <person name="Tonouchi N."/>
        </authorList>
    </citation>
    <scope>NUCLEOTIDE SEQUENCE</scope>
    <source>
        <strain evidence="2">NBRC 1965</strain>
    </source>
</reference>
<evidence type="ECO:0000256" key="1">
    <source>
        <dbReference type="SAM" id="MobiDB-lite"/>
    </source>
</evidence>
<evidence type="ECO:0000313" key="3">
    <source>
        <dbReference type="Proteomes" id="UP001165063"/>
    </source>
</evidence>
<accession>A0A9W6T3Z9</accession>
<sequence length="80" mass="9785">MMELQGLRYDTRKYGDEFRPHLETLSEWEIEKRETEKERNQRRRKRETMRVGGGGSGFGGRTEREKKKRYDELEGTWRVF</sequence>
<protein>
    <submittedName>
        <fullName evidence="2">Unnamed protein product</fullName>
    </submittedName>
</protein>
<feature type="region of interest" description="Disordered" evidence="1">
    <location>
        <begin position="29"/>
        <end position="67"/>
    </location>
</feature>
<keyword evidence="3" id="KW-1185">Reference proteome</keyword>
<organism evidence="2 3">
    <name type="scientific">Ambrosiozyma monospora</name>
    <name type="common">Yeast</name>
    <name type="synonym">Endomycopsis monosporus</name>
    <dbReference type="NCBI Taxonomy" id="43982"/>
    <lineage>
        <taxon>Eukaryota</taxon>
        <taxon>Fungi</taxon>
        <taxon>Dikarya</taxon>
        <taxon>Ascomycota</taxon>
        <taxon>Saccharomycotina</taxon>
        <taxon>Pichiomycetes</taxon>
        <taxon>Pichiales</taxon>
        <taxon>Pichiaceae</taxon>
        <taxon>Ambrosiozyma</taxon>
    </lineage>
</organism>
<feature type="compositionally biased region" description="Gly residues" evidence="1">
    <location>
        <begin position="51"/>
        <end position="60"/>
    </location>
</feature>
<dbReference type="GO" id="GO:0006338">
    <property type="term" value="P:chromatin remodeling"/>
    <property type="evidence" value="ECO:0007669"/>
    <property type="project" value="InterPro"/>
</dbReference>
<comment type="caution">
    <text evidence="2">The sequence shown here is derived from an EMBL/GenBank/DDBJ whole genome shotgun (WGS) entry which is preliminary data.</text>
</comment>
<dbReference type="InterPro" id="IPR006939">
    <property type="entry name" value="SNF5"/>
</dbReference>